<dbReference type="InterPro" id="IPR006121">
    <property type="entry name" value="HMA_dom"/>
</dbReference>
<evidence type="ECO:0000313" key="3">
    <source>
        <dbReference type="EMBL" id="KAK1308876.1"/>
    </source>
</evidence>
<dbReference type="Proteomes" id="UP001180020">
    <property type="component" value="Unassembled WGS sequence"/>
</dbReference>
<feature type="compositionally biased region" description="Basic and acidic residues" evidence="1">
    <location>
        <begin position="108"/>
        <end position="139"/>
    </location>
</feature>
<organism evidence="3 4">
    <name type="scientific">Acorus calamus</name>
    <name type="common">Sweet flag</name>
    <dbReference type="NCBI Taxonomy" id="4465"/>
    <lineage>
        <taxon>Eukaryota</taxon>
        <taxon>Viridiplantae</taxon>
        <taxon>Streptophyta</taxon>
        <taxon>Embryophyta</taxon>
        <taxon>Tracheophyta</taxon>
        <taxon>Spermatophyta</taxon>
        <taxon>Magnoliopsida</taxon>
        <taxon>Liliopsida</taxon>
        <taxon>Acoraceae</taxon>
        <taxon>Acorus</taxon>
    </lineage>
</organism>
<dbReference type="InterPro" id="IPR036163">
    <property type="entry name" value="HMA_dom_sf"/>
</dbReference>
<accession>A0AAV9E618</accession>
<dbReference type="Pfam" id="PF00403">
    <property type="entry name" value="HMA"/>
    <property type="match status" value="2"/>
</dbReference>
<name>A0AAV9E618_ACOCL</name>
<dbReference type="CDD" id="cd00371">
    <property type="entry name" value="HMA"/>
    <property type="match status" value="2"/>
</dbReference>
<evidence type="ECO:0000256" key="1">
    <source>
        <dbReference type="SAM" id="MobiDB-lite"/>
    </source>
</evidence>
<reference evidence="3" key="1">
    <citation type="journal article" date="2023" name="Nat. Commun.">
        <title>Diploid and tetraploid genomes of Acorus and the evolution of monocots.</title>
        <authorList>
            <person name="Ma L."/>
            <person name="Liu K.W."/>
            <person name="Li Z."/>
            <person name="Hsiao Y.Y."/>
            <person name="Qi Y."/>
            <person name="Fu T."/>
            <person name="Tang G.D."/>
            <person name="Zhang D."/>
            <person name="Sun W.H."/>
            <person name="Liu D.K."/>
            <person name="Li Y."/>
            <person name="Chen G.Z."/>
            <person name="Liu X.D."/>
            <person name="Liao X.Y."/>
            <person name="Jiang Y.T."/>
            <person name="Yu X."/>
            <person name="Hao Y."/>
            <person name="Huang J."/>
            <person name="Zhao X.W."/>
            <person name="Ke S."/>
            <person name="Chen Y.Y."/>
            <person name="Wu W.L."/>
            <person name="Hsu J.L."/>
            <person name="Lin Y.F."/>
            <person name="Huang M.D."/>
            <person name="Li C.Y."/>
            <person name="Huang L."/>
            <person name="Wang Z.W."/>
            <person name="Zhao X."/>
            <person name="Zhong W.Y."/>
            <person name="Peng D.H."/>
            <person name="Ahmad S."/>
            <person name="Lan S."/>
            <person name="Zhang J.S."/>
            <person name="Tsai W.C."/>
            <person name="Van de Peer Y."/>
            <person name="Liu Z.J."/>
        </authorList>
    </citation>
    <scope>NUCLEOTIDE SEQUENCE</scope>
    <source>
        <strain evidence="3">CP</strain>
    </source>
</reference>
<feature type="domain" description="HMA" evidence="2">
    <location>
        <begin position="33"/>
        <end position="100"/>
    </location>
</feature>
<dbReference type="Gene3D" id="3.30.70.100">
    <property type="match status" value="2"/>
</dbReference>
<dbReference type="SUPFAM" id="SSF55008">
    <property type="entry name" value="HMA, heavy metal-associated domain"/>
    <property type="match status" value="2"/>
</dbReference>
<dbReference type="PANTHER" id="PTHR46413:SF1">
    <property type="entry name" value="HEAVY METAL-ASSOCIATED ISOPRENYLATED PLANT PROTEIN 6"/>
    <property type="match status" value="1"/>
</dbReference>
<protein>
    <recommendedName>
        <fullName evidence="2">HMA domain-containing protein</fullName>
    </recommendedName>
</protein>
<reference evidence="3" key="2">
    <citation type="submission" date="2023-06" db="EMBL/GenBank/DDBJ databases">
        <authorList>
            <person name="Ma L."/>
            <person name="Liu K.-W."/>
            <person name="Li Z."/>
            <person name="Hsiao Y.-Y."/>
            <person name="Qi Y."/>
            <person name="Fu T."/>
            <person name="Tang G."/>
            <person name="Zhang D."/>
            <person name="Sun W.-H."/>
            <person name="Liu D.-K."/>
            <person name="Li Y."/>
            <person name="Chen G.-Z."/>
            <person name="Liu X.-D."/>
            <person name="Liao X.-Y."/>
            <person name="Jiang Y.-T."/>
            <person name="Yu X."/>
            <person name="Hao Y."/>
            <person name="Huang J."/>
            <person name="Zhao X.-W."/>
            <person name="Ke S."/>
            <person name="Chen Y.-Y."/>
            <person name="Wu W.-L."/>
            <person name="Hsu J.-L."/>
            <person name="Lin Y.-F."/>
            <person name="Huang M.-D."/>
            <person name="Li C.-Y."/>
            <person name="Huang L."/>
            <person name="Wang Z.-W."/>
            <person name="Zhao X."/>
            <person name="Zhong W.-Y."/>
            <person name="Peng D.-H."/>
            <person name="Ahmad S."/>
            <person name="Lan S."/>
            <person name="Zhang J.-S."/>
            <person name="Tsai W.-C."/>
            <person name="Van De Peer Y."/>
            <person name="Liu Z.-J."/>
        </authorList>
    </citation>
    <scope>NUCLEOTIDE SEQUENCE</scope>
    <source>
        <strain evidence="3">CP</strain>
        <tissue evidence="3">Leaves</tissue>
    </source>
</reference>
<dbReference type="PROSITE" id="PS50846">
    <property type="entry name" value="HMA_2"/>
    <property type="match status" value="2"/>
</dbReference>
<feature type="compositionally biased region" description="Basic and acidic residues" evidence="1">
    <location>
        <begin position="1"/>
        <end position="17"/>
    </location>
</feature>
<keyword evidence="4" id="KW-1185">Reference proteome</keyword>
<feature type="domain" description="HMA" evidence="2">
    <location>
        <begin position="142"/>
        <end position="208"/>
    </location>
</feature>
<feature type="region of interest" description="Disordered" evidence="1">
    <location>
        <begin position="1"/>
        <end position="32"/>
    </location>
</feature>
<dbReference type="EMBL" id="JAUJYO010000009">
    <property type="protein sequence ID" value="KAK1308876.1"/>
    <property type="molecule type" value="Genomic_DNA"/>
</dbReference>
<dbReference type="GO" id="GO:0046872">
    <property type="term" value="F:metal ion binding"/>
    <property type="evidence" value="ECO:0007669"/>
    <property type="project" value="InterPro"/>
</dbReference>
<proteinExistence type="predicted"/>
<dbReference type="AlphaFoldDB" id="A0AAV9E618"/>
<dbReference type="PANTHER" id="PTHR46413">
    <property type="entry name" value="HEAVY METAL-ASSOCIATED ISOPRENYLATED PLANT PROTEIN 6"/>
    <property type="match status" value="1"/>
</dbReference>
<dbReference type="InterPro" id="IPR044594">
    <property type="entry name" value="HIPP01/3/5/6"/>
</dbReference>
<gene>
    <name evidence="3" type="ORF">QJS10_CPA09g01807</name>
</gene>
<sequence length="323" mass="35232">MGEKEGKGNGDEKKKADGGGGGGGGGKKDEGGPIAVVMKIDMHCEGCAKKVKRAVKGFEGVEDAKVDSMNNKLTAVGKVDPWELRERLEKKINKKVELISPTPPKKPQGKDGKGDDNKNGSDDKKGDGKPADKKPKGKEVQPTTVVLKIRLHCEGCIHKIRRIIYKIKGVQHVAIDPQKDLVTVKGTMDVKELPLYLKEKLKRGVEVVPPKKDDGGEKKEKAKEGGEKKEEKKEKTKEGGEKKEKAKEGGEKKEEKEGGEKKEKAKDGGEKKEEVVEAVKAEANKMEYSGYGYGHGYGQGYNVQYVHAPQIFSDENPNACSVM</sequence>
<evidence type="ECO:0000259" key="2">
    <source>
        <dbReference type="PROSITE" id="PS50846"/>
    </source>
</evidence>
<feature type="region of interest" description="Disordered" evidence="1">
    <location>
        <begin position="207"/>
        <end position="274"/>
    </location>
</feature>
<comment type="caution">
    <text evidence="3">The sequence shown here is derived from an EMBL/GenBank/DDBJ whole genome shotgun (WGS) entry which is preliminary data.</text>
</comment>
<feature type="region of interest" description="Disordered" evidence="1">
    <location>
        <begin position="94"/>
        <end position="141"/>
    </location>
</feature>
<evidence type="ECO:0000313" key="4">
    <source>
        <dbReference type="Proteomes" id="UP001180020"/>
    </source>
</evidence>